<dbReference type="Proteomes" id="UP001165064">
    <property type="component" value="Unassembled WGS sequence"/>
</dbReference>
<comment type="caution">
    <text evidence="1">The sequence shown here is derived from an EMBL/GenBank/DDBJ whole genome shotgun (WGS) entry which is preliminary data.</text>
</comment>
<proteinExistence type="predicted"/>
<accession>A0ACB5TL02</accession>
<evidence type="ECO:0000313" key="1">
    <source>
        <dbReference type="EMBL" id="GME90579.1"/>
    </source>
</evidence>
<dbReference type="EMBL" id="BSXS01007865">
    <property type="protein sequence ID" value="GME90579.1"/>
    <property type="molecule type" value="Genomic_DNA"/>
</dbReference>
<evidence type="ECO:0000313" key="2">
    <source>
        <dbReference type="Proteomes" id="UP001165064"/>
    </source>
</evidence>
<organism evidence="1 2">
    <name type="scientific">Ambrosiozyma monospora</name>
    <name type="common">Yeast</name>
    <name type="synonym">Endomycopsis monosporus</name>
    <dbReference type="NCBI Taxonomy" id="43982"/>
    <lineage>
        <taxon>Eukaryota</taxon>
        <taxon>Fungi</taxon>
        <taxon>Dikarya</taxon>
        <taxon>Ascomycota</taxon>
        <taxon>Saccharomycotina</taxon>
        <taxon>Pichiomycetes</taxon>
        <taxon>Pichiales</taxon>
        <taxon>Pichiaceae</taxon>
        <taxon>Ambrosiozyma</taxon>
    </lineage>
</organism>
<reference evidence="1" key="1">
    <citation type="submission" date="2023-04" db="EMBL/GenBank/DDBJ databases">
        <title>Ambrosiozyma monospora NBRC 10751.</title>
        <authorList>
            <person name="Ichikawa N."/>
            <person name="Sato H."/>
            <person name="Tonouchi N."/>
        </authorList>
    </citation>
    <scope>NUCLEOTIDE SEQUENCE</scope>
    <source>
        <strain evidence="1">NBRC 10751</strain>
    </source>
</reference>
<gene>
    <name evidence="1" type="ORF">Amon02_000873500</name>
</gene>
<keyword evidence="2" id="KW-1185">Reference proteome</keyword>
<name>A0ACB5TL02_AMBMO</name>
<protein>
    <submittedName>
        <fullName evidence="1">Unnamed protein product</fullName>
    </submittedName>
</protein>
<sequence>MITLDIDLSSYNESLTCFLNKITNLTHLVALKTIIPDYRSVDFREAKFPHRLCSFKLEFANMFDQEGNMDFLSDPIKAGFAYIVLDEVPESLNRFCLVDRSHCVTIVVDGSKGETIASMKRQINFEELYRMETYTSWIQYSCFHDEDLILDSLSTLFVV</sequence>